<reference evidence="2 3" key="1">
    <citation type="submission" date="2023-07" db="EMBL/GenBank/DDBJ databases">
        <title>Sorghum-associated microbial communities from plants grown in Nebraska, USA.</title>
        <authorList>
            <person name="Schachtman D."/>
        </authorList>
    </citation>
    <scope>NUCLEOTIDE SEQUENCE [LARGE SCALE GENOMIC DNA]</scope>
    <source>
        <strain evidence="2 3">DS1307</strain>
    </source>
</reference>
<comment type="caution">
    <text evidence="2">The sequence shown here is derived from an EMBL/GenBank/DDBJ whole genome shotgun (WGS) entry which is preliminary data.</text>
</comment>
<sequence>MKFVSSVSMAALAPKAPSSAEALTPLGSASGGDGVTVVHVAQSSNVDPQLPRFPDQTPEDMAAVQKEISGDAHLTASLESRSINLHDVVAIDRVEDGGSIIYVADRV</sequence>
<dbReference type="RefSeq" id="WP_306835676.1">
    <property type="nucleotide sequence ID" value="NZ_JAUSRF010000009.1"/>
</dbReference>
<gene>
    <name evidence="2" type="ORF">J2T09_002897</name>
</gene>
<evidence type="ECO:0000313" key="2">
    <source>
        <dbReference type="EMBL" id="MDP9838130.1"/>
    </source>
</evidence>
<feature type="region of interest" description="Disordered" evidence="1">
    <location>
        <begin position="1"/>
        <end position="27"/>
    </location>
</feature>
<protein>
    <submittedName>
        <fullName evidence="2">Uncharacterized protein</fullName>
    </submittedName>
</protein>
<organism evidence="2 3">
    <name type="scientific">Neorhizobium huautlense</name>
    <dbReference type="NCBI Taxonomy" id="67774"/>
    <lineage>
        <taxon>Bacteria</taxon>
        <taxon>Pseudomonadati</taxon>
        <taxon>Pseudomonadota</taxon>
        <taxon>Alphaproteobacteria</taxon>
        <taxon>Hyphomicrobiales</taxon>
        <taxon>Rhizobiaceae</taxon>
        <taxon>Rhizobium/Agrobacterium group</taxon>
        <taxon>Neorhizobium</taxon>
    </lineage>
</organism>
<evidence type="ECO:0000313" key="3">
    <source>
        <dbReference type="Proteomes" id="UP001241472"/>
    </source>
</evidence>
<name>A0ABT9PVB6_9HYPH</name>
<evidence type="ECO:0000256" key="1">
    <source>
        <dbReference type="SAM" id="MobiDB-lite"/>
    </source>
</evidence>
<dbReference type="Proteomes" id="UP001241472">
    <property type="component" value="Unassembled WGS sequence"/>
</dbReference>
<dbReference type="EMBL" id="JAUSRF010000009">
    <property type="protein sequence ID" value="MDP9838130.1"/>
    <property type="molecule type" value="Genomic_DNA"/>
</dbReference>
<accession>A0ABT9PVB6</accession>
<proteinExistence type="predicted"/>
<keyword evidence="3" id="KW-1185">Reference proteome</keyword>